<accession>A0A0D6B871</accession>
<dbReference type="InterPro" id="IPR023825">
    <property type="entry name" value="CRISPR-assoc_RAMP_BGP1436"/>
</dbReference>
<evidence type="ECO:0000313" key="2">
    <source>
        <dbReference type="Proteomes" id="UP000064912"/>
    </source>
</evidence>
<organism evidence="1 2">
    <name type="scientific">Rhodovulum sulfidophilum</name>
    <name type="common">Rhodobacter sulfidophilus</name>
    <dbReference type="NCBI Taxonomy" id="35806"/>
    <lineage>
        <taxon>Bacteria</taxon>
        <taxon>Pseudomonadati</taxon>
        <taxon>Pseudomonadota</taxon>
        <taxon>Alphaproteobacteria</taxon>
        <taxon>Rhodobacterales</taxon>
        <taxon>Paracoccaceae</taxon>
        <taxon>Rhodovulum</taxon>
    </lineage>
</organism>
<protein>
    <recommendedName>
        <fullName evidence="3">TIGR03986 family CRISPR-associated RAMP protein</fullName>
    </recommendedName>
</protein>
<sequence length="716" mass="79647">MPDISKNLIAELVAYARTRRTASRIDDLKEEVLNHAFDNLGFDGEEEALWAKVRAGAKAKSAPPWDPRTDADLATAPFRFVPMNETVSRLPPDSLTPHDKPLPGHMSCILDVDWRVETPLLIGELDGDVVMPFRLGDDYAIPGATLRGAIRAVVEALAFGRLFQTNRHKRFALRDFAHPSYGTFMTQSQGDPGLQAGWLTLVDGEPHITPCEWGYVKIDSLPGNTDRWVTQNRHAKYRHVGSDWKGPGAFTRPRMFEFRGTEKDRNLYSEGRVGTPGHYVFSGKLPGGGGKKKLFEYVFFETAARPVPLADGVWDTFVTTNSKPSQNKRVADGAWKEFESSYKQGGRVPVFFVGDLARNAADETFSFGLTRLYRIPHRDSIGEVLLRSGQDHRPAEKLSLKKGGKAEETLELRPDFVENLFGYVYEPKDLEFGHGKLTRAPDYTPPGSVARKGRVAFEFARPVSDARFRLWPESGPVETAMGAPKPAFAPFYLVGAEKDYSRDGARLAGRKRYIARYRAGQDAPSAPLKEALAGQISDGMSKDMKARLRFLAPDPAGPSVFRGRIRCHNVSRAELGALLWALTFGGDRQARHLIGRGRPFGAGQIAAQAITLRIRPNLAPRDAAETVEWTEAHGRDRLTPWLEAFEALMEETVRGWKTSAQVQALLRIARPRGWAEQGTTYLPYQPAGERQAEHFARLRKVCGPGAIRAPDRLLPP</sequence>
<reference evidence="1 2" key="1">
    <citation type="submission" date="2015-02" db="EMBL/GenBank/DDBJ databases">
        <title>Genome sequene of Rhodovulum sulfidophilum DSM 2351.</title>
        <authorList>
            <person name="Nagao N."/>
        </authorList>
    </citation>
    <scope>NUCLEOTIDE SEQUENCE [LARGE SCALE GENOMIC DNA]</scope>
    <source>
        <strain evidence="1 2">DSM 2351</strain>
    </source>
</reference>
<evidence type="ECO:0000313" key="1">
    <source>
        <dbReference type="EMBL" id="BAQ71292.1"/>
    </source>
</evidence>
<name>A0A0D6B871_RHOSU</name>
<dbReference type="KEGG" id="rsu:NHU_04172"/>
<evidence type="ECO:0008006" key="3">
    <source>
        <dbReference type="Google" id="ProtNLM"/>
    </source>
</evidence>
<dbReference type="Proteomes" id="UP000064912">
    <property type="component" value="Chromosome"/>
</dbReference>
<dbReference type="EMBL" id="AP014800">
    <property type="protein sequence ID" value="BAQ71292.1"/>
    <property type="molecule type" value="Genomic_DNA"/>
</dbReference>
<gene>
    <name evidence="1" type="ORF">NHU_04172</name>
</gene>
<dbReference type="NCBIfam" id="TIGR03986">
    <property type="entry name" value="TIGR03986 family CRISPR-associated RAMP protein"/>
    <property type="match status" value="1"/>
</dbReference>
<dbReference type="PATRIC" id="fig|35806.4.peg.4277"/>
<proteinExistence type="predicted"/>
<dbReference type="AlphaFoldDB" id="A0A0D6B871"/>